<keyword evidence="2" id="KW-0812">Transmembrane</keyword>
<protein>
    <submittedName>
        <fullName evidence="6">Transporter</fullName>
    </submittedName>
</protein>
<reference evidence="6 7" key="1">
    <citation type="journal article" date="2018" name="Arch. Microbiol.">
        <title>New insights into the metabolic potential of the phototrophic purple bacterium Rhodopila globiformis DSM 161(T) from its draft genome sequence and evidence for a vanadium-dependent nitrogenase.</title>
        <authorList>
            <person name="Imhoff J.F."/>
            <person name="Rahn T."/>
            <person name="Kunzel S."/>
            <person name="Neulinger S.C."/>
        </authorList>
    </citation>
    <scope>NUCLEOTIDE SEQUENCE [LARGE SCALE GENOMIC DNA]</scope>
    <source>
        <strain evidence="6 7">DSM 16996</strain>
    </source>
</reference>
<evidence type="ECO:0000256" key="4">
    <source>
        <dbReference type="ARBA" id="ARBA00023136"/>
    </source>
</evidence>
<comment type="subcellular location">
    <subcellularLocation>
        <location evidence="1">Membrane</location>
        <topology evidence="1">Multi-pass membrane protein</topology>
    </subcellularLocation>
</comment>
<dbReference type="GO" id="GO:0016020">
    <property type="term" value="C:membrane"/>
    <property type="evidence" value="ECO:0007669"/>
    <property type="project" value="UniProtKB-SubCell"/>
</dbReference>
<evidence type="ECO:0000256" key="3">
    <source>
        <dbReference type="ARBA" id="ARBA00022989"/>
    </source>
</evidence>
<dbReference type="EMBL" id="NHSJ01000134">
    <property type="protein sequence ID" value="PPQ26495.1"/>
    <property type="molecule type" value="Genomic_DNA"/>
</dbReference>
<evidence type="ECO:0000259" key="5">
    <source>
        <dbReference type="Pfam" id="PF06271"/>
    </source>
</evidence>
<keyword evidence="7" id="KW-1185">Reference proteome</keyword>
<gene>
    <name evidence="6" type="ORF">CCR94_22470</name>
</gene>
<comment type="caution">
    <text evidence="6">The sequence shown here is derived from an EMBL/GenBank/DDBJ whole genome shotgun (WGS) entry which is preliminary data.</text>
</comment>
<proteinExistence type="predicted"/>
<dbReference type="OrthoDB" id="7270324at2"/>
<feature type="domain" description="RDD" evidence="5">
    <location>
        <begin position="27"/>
        <end position="143"/>
    </location>
</feature>
<dbReference type="RefSeq" id="WP_104510610.1">
    <property type="nucleotide sequence ID" value="NZ_JACIGC010000006.1"/>
</dbReference>
<evidence type="ECO:0000256" key="1">
    <source>
        <dbReference type="ARBA" id="ARBA00004141"/>
    </source>
</evidence>
<evidence type="ECO:0000256" key="2">
    <source>
        <dbReference type="ARBA" id="ARBA00022692"/>
    </source>
</evidence>
<evidence type="ECO:0000313" key="7">
    <source>
        <dbReference type="Proteomes" id="UP000239089"/>
    </source>
</evidence>
<sequence>MTNANAPTAVYPLAPLPASALEGVRRRRIAALGLDLIFVTVLSVGLWLLLGVLSFGLLWFILPPLFPFVAFFYNGLTISSWRLATPGMRAMDLEMRLVNGERVPFLYAAVHAVLFYLCWTFPPIFLFSLLSADKRCLHDMLAGVIVLRRV</sequence>
<organism evidence="6 7">
    <name type="scientific">Rhodoblastus sphagnicola</name>
    <dbReference type="NCBI Taxonomy" id="333368"/>
    <lineage>
        <taxon>Bacteria</taxon>
        <taxon>Pseudomonadati</taxon>
        <taxon>Pseudomonadota</taxon>
        <taxon>Alphaproteobacteria</taxon>
        <taxon>Hyphomicrobiales</taxon>
        <taxon>Rhodoblastaceae</taxon>
        <taxon>Rhodoblastus</taxon>
    </lineage>
</organism>
<name>A0A2S6MVU9_9HYPH</name>
<dbReference type="Proteomes" id="UP000239089">
    <property type="component" value="Unassembled WGS sequence"/>
</dbReference>
<dbReference type="InterPro" id="IPR010432">
    <property type="entry name" value="RDD"/>
</dbReference>
<accession>A0A2S6MVU9</accession>
<keyword evidence="3" id="KW-1133">Transmembrane helix</keyword>
<keyword evidence="4" id="KW-0472">Membrane</keyword>
<dbReference type="AlphaFoldDB" id="A0A2S6MVU9"/>
<dbReference type="Pfam" id="PF06271">
    <property type="entry name" value="RDD"/>
    <property type="match status" value="1"/>
</dbReference>
<evidence type="ECO:0000313" key="6">
    <source>
        <dbReference type="EMBL" id="PPQ26495.1"/>
    </source>
</evidence>